<dbReference type="AlphaFoldDB" id="M3FNH8"/>
<evidence type="ECO:0000313" key="1">
    <source>
        <dbReference type="EMBL" id="EMF54515.1"/>
    </source>
</evidence>
<protein>
    <submittedName>
        <fullName evidence="1">Uncharacterized protein</fullName>
    </submittedName>
</protein>
<sequence>MTTASPRYAGAGPVWVSHAVVGYAPEVASMVVRAAELPAELRS</sequence>
<dbReference type="EMBL" id="KB405078">
    <property type="protein sequence ID" value="EMF54515.1"/>
    <property type="molecule type" value="Genomic_DNA"/>
</dbReference>
<reference evidence="2" key="1">
    <citation type="journal article" date="2013" name="Genome Announc.">
        <title>Draft Genome Sequence of Streptomyces bottropensis ATCC 25435, a Bottromycin-Producing Actinomycete.</title>
        <authorList>
            <person name="Zhang H."/>
            <person name="Zhou W."/>
            <person name="Zhuang Y."/>
            <person name="Liang X."/>
            <person name="Liu T."/>
        </authorList>
    </citation>
    <scope>NUCLEOTIDE SEQUENCE [LARGE SCALE GENOMIC DNA]</scope>
    <source>
        <strain evidence="2">ATCC 25435</strain>
    </source>
</reference>
<organism evidence="1 2">
    <name type="scientific">Streptomyces bottropensis ATCC 25435</name>
    <dbReference type="NCBI Taxonomy" id="1054862"/>
    <lineage>
        <taxon>Bacteria</taxon>
        <taxon>Bacillati</taxon>
        <taxon>Actinomycetota</taxon>
        <taxon>Actinomycetes</taxon>
        <taxon>Kitasatosporales</taxon>
        <taxon>Streptomycetaceae</taxon>
        <taxon>Streptomyces</taxon>
    </lineage>
</organism>
<gene>
    <name evidence="1" type="ORF">SBD_4184</name>
</gene>
<accession>M3FNH8</accession>
<name>M3FNH8_9ACTN</name>
<dbReference type="Proteomes" id="UP000030760">
    <property type="component" value="Unassembled WGS sequence"/>
</dbReference>
<evidence type="ECO:0000313" key="2">
    <source>
        <dbReference type="Proteomes" id="UP000030760"/>
    </source>
</evidence>
<proteinExistence type="predicted"/>